<protein>
    <submittedName>
        <fullName evidence="2">Uncharacterized protein</fullName>
    </submittedName>
</protein>
<evidence type="ECO:0000256" key="1">
    <source>
        <dbReference type="SAM" id="MobiDB-lite"/>
    </source>
</evidence>
<feature type="compositionally biased region" description="Basic residues" evidence="1">
    <location>
        <begin position="90"/>
        <end position="100"/>
    </location>
</feature>
<evidence type="ECO:0000313" key="2">
    <source>
        <dbReference type="EMBL" id="KAL2071655.1"/>
    </source>
</evidence>
<feature type="non-terminal residue" evidence="2">
    <location>
        <position position="169"/>
    </location>
</feature>
<gene>
    <name evidence="2" type="ORF">VTL71DRAFT_12890</name>
</gene>
<sequence>MPPAAFQFLSPFSSKFACIFEESHLSLSQDKSQRQHQPSFNQQLLLNQNLFQQHSIIKSLTLLSIDFILCVNPTEAPLTIRRNFQIPNHIRRRSPHHPTHKPQTQPSPSFSNIVRNHRNGIPNPHSAHDPNPTSAVAAPDQHIIRPTRPVPHQLTEHESPIPIHVCHTG</sequence>
<name>A0ABR4CP22_9HELO</name>
<comment type="caution">
    <text evidence="2">The sequence shown here is derived from an EMBL/GenBank/DDBJ whole genome shotgun (WGS) entry which is preliminary data.</text>
</comment>
<reference evidence="2 3" key="1">
    <citation type="journal article" date="2024" name="Commun. Biol.">
        <title>Comparative genomic analysis of thermophilic fungi reveals convergent evolutionary adaptations and gene losses.</title>
        <authorList>
            <person name="Steindorff A.S."/>
            <person name="Aguilar-Pontes M.V."/>
            <person name="Robinson A.J."/>
            <person name="Andreopoulos B."/>
            <person name="LaButti K."/>
            <person name="Kuo A."/>
            <person name="Mondo S."/>
            <person name="Riley R."/>
            <person name="Otillar R."/>
            <person name="Haridas S."/>
            <person name="Lipzen A."/>
            <person name="Grimwood J."/>
            <person name="Schmutz J."/>
            <person name="Clum A."/>
            <person name="Reid I.D."/>
            <person name="Moisan M.C."/>
            <person name="Butler G."/>
            <person name="Nguyen T.T.M."/>
            <person name="Dewar K."/>
            <person name="Conant G."/>
            <person name="Drula E."/>
            <person name="Henrissat B."/>
            <person name="Hansel C."/>
            <person name="Singer S."/>
            <person name="Hutchinson M.I."/>
            <person name="de Vries R.P."/>
            <person name="Natvig D.O."/>
            <person name="Powell A.J."/>
            <person name="Tsang A."/>
            <person name="Grigoriev I.V."/>
        </authorList>
    </citation>
    <scope>NUCLEOTIDE SEQUENCE [LARGE SCALE GENOMIC DNA]</scope>
    <source>
        <strain evidence="2 3">CBS 494.80</strain>
    </source>
</reference>
<proteinExistence type="predicted"/>
<evidence type="ECO:0000313" key="3">
    <source>
        <dbReference type="Proteomes" id="UP001595075"/>
    </source>
</evidence>
<keyword evidence="3" id="KW-1185">Reference proteome</keyword>
<feature type="region of interest" description="Disordered" evidence="1">
    <location>
        <begin position="90"/>
        <end position="142"/>
    </location>
</feature>
<accession>A0ABR4CP22</accession>
<organism evidence="2 3">
    <name type="scientific">Oculimacula yallundae</name>
    <dbReference type="NCBI Taxonomy" id="86028"/>
    <lineage>
        <taxon>Eukaryota</taxon>
        <taxon>Fungi</taxon>
        <taxon>Dikarya</taxon>
        <taxon>Ascomycota</taxon>
        <taxon>Pezizomycotina</taxon>
        <taxon>Leotiomycetes</taxon>
        <taxon>Helotiales</taxon>
        <taxon>Ploettnerulaceae</taxon>
        <taxon>Oculimacula</taxon>
    </lineage>
</organism>
<dbReference type="EMBL" id="JAZHXI010000005">
    <property type="protein sequence ID" value="KAL2071655.1"/>
    <property type="molecule type" value="Genomic_DNA"/>
</dbReference>
<dbReference type="Proteomes" id="UP001595075">
    <property type="component" value="Unassembled WGS sequence"/>
</dbReference>